<feature type="transmembrane region" description="Helical" evidence="10">
    <location>
        <begin position="242"/>
        <end position="268"/>
    </location>
</feature>
<evidence type="ECO:0000256" key="8">
    <source>
        <dbReference type="ARBA" id="ARBA00023136"/>
    </source>
</evidence>
<proteinExistence type="inferred from homology"/>
<keyword evidence="12" id="KW-1185">Reference proteome</keyword>
<feature type="transmembrane region" description="Helical" evidence="10">
    <location>
        <begin position="139"/>
        <end position="157"/>
    </location>
</feature>
<feature type="transmembrane region" description="Helical" evidence="10">
    <location>
        <begin position="201"/>
        <end position="221"/>
    </location>
</feature>
<evidence type="ECO:0000256" key="2">
    <source>
        <dbReference type="ARBA" id="ARBA00008417"/>
    </source>
</evidence>
<keyword evidence="5" id="KW-1003">Cell membrane</keyword>
<dbReference type="InterPro" id="IPR045070">
    <property type="entry name" value="MATE_MepA-like"/>
</dbReference>
<feature type="transmembrane region" description="Helical" evidence="10">
    <location>
        <begin position="53"/>
        <end position="75"/>
    </location>
</feature>
<keyword evidence="8 10" id="KW-0472">Membrane</keyword>
<evidence type="ECO:0000256" key="7">
    <source>
        <dbReference type="ARBA" id="ARBA00022989"/>
    </source>
</evidence>
<evidence type="ECO:0000256" key="1">
    <source>
        <dbReference type="ARBA" id="ARBA00004429"/>
    </source>
</evidence>
<evidence type="ECO:0000313" key="12">
    <source>
        <dbReference type="Proteomes" id="UP001595776"/>
    </source>
</evidence>
<dbReference type="InterPro" id="IPR051327">
    <property type="entry name" value="MATE_MepA_subfamily"/>
</dbReference>
<dbReference type="PIRSF" id="PIRSF006603">
    <property type="entry name" value="DinF"/>
    <property type="match status" value="1"/>
</dbReference>
<feature type="transmembrane region" description="Helical" evidence="10">
    <location>
        <begin position="324"/>
        <end position="346"/>
    </location>
</feature>
<dbReference type="EMBL" id="JBHSCR010000001">
    <property type="protein sequence ID" value="MFC4346429.1"/>
    <property type="molecule type" value="Genomic_DNA"/>
</dbReference>
<keyword evidence="4" id="KW-0813">Transport</keyword>
<feature type="transmembrane region" description="Helical" evidence="10">
    <location>
        <begin position="96"/>
        <end position="119"/>
    </location>
</feature>
<feature type="transmembrane region" description="Helical" evidence="10">
    <location>
        <begin position="24"/>
        <end position="47"/>
    </location>
</feature>
<keyword evidence="6 10" id="KW-0812">Transmembrane</keyword>
<dbReference type="Proteomes" id="UP001595776">
    <property type="component" value="Unassembled WGS sequence"/>
</dbReference>
<comment type="caution">
    <text evidence="11">The sequence shown here is derived from an EMBL/GenBank/DDBJ whole genome shotgun (WGS) entry which is preliminary data.</text>
</comment>
<comment type="similarity">
    <text evidence="2">Belongs to the multi antimicrobial extrusion (MATE) (TC 2.A.66.1) family. MepA subfamily.</text>
</comment>
<evidence type="ECO:0000256" key="9">
    <source>
        <dbReference type="ARBA" id="ARBA00023251"/>
    </source>
</evidence>
<evidence type="ECO:0000256" key="3">
    <source>
        <dbReference type="ARBA" id="ARBA00022106"/>
    </source>
</evidence>
<reference evidence="12" key="1">
    <citation type="journal article" date="2019" name="Int. J. Syst. Evol. Microbiol.">
        <title>The Global Catalogue of Microorganisms (GCM) 10K type strain sequencing project: providing services to taxonomists for standard genome sequencing and annotation.</title>
        <authorList>
            <consortium name="The Broad Institute Genomics Platform"/>
            <consortium name="The Broad Institute Genome Sequencing Center for Infectious Disease"/>
            <person name="Wu L."/>
            <person name="Ma J."/>
        </authorList>
    </citation>
    <scope>NUCLEOTIDE SEQUENCE [LARGE SCALE GENOMIC DNA]</scope>
    <source>
        <strain evidence="12">CGMCC 1.15304</strain>
    </source>
</reference>
<sequence>MSNNLSSSNPYLTGSLGGVFARTALPIIIVMGMNGAVTLIDALFLGLYVGPEALGAVTLMFPIFMLLVALSTLVSSGMASQVSRALGAGNHDDAQAVFVGAHGLAFLICCVLIAAFSVVGTDMARLFAGSAGPMADMGHTYISIMIVASPIMFTLSLNSDAMRSEGHLGLMAGISLMVSVLNIVFNYVLIARLEFGVAGSAYGTVLAQLVAFACVIAYRTWGRTVIRPSAFLAHGLHVRWRATLALGIPPSLNFLGVSLVSAAVLASLQLVETSQYGETVSAYGIITRTTTFVILPLLGLSQAMQAIVGNNYGAELWHRSNRGLGLAIAVALAYCLLVEAALITFASRIGYMFVDDASVVAEIVRIMPVMVSMFAIGGPLLLLANYFQAIGKVAQAALLGLTKPYLFAIPLVFLMPKLFGEVGIWWAGPVAELCLLLLAVVTLNNARKRQALKWGLFRQA</sequence>
<organism evidence="11 12">
    <name type="scientific">Kordiimonas lipolytica</name>
    <dbReference type="NCBI Taxonomy" id="1662421"/>
    <lineage>
        <taxon>Bacteria</taxon>
        <taxon>Pseudomonadati</taxon>
        <taxon>Pseudomonadota</taxon>
        <taxon>Alphaproteobacteria</taxon>
        <taxon>Kordiimonadales</taxon>
        <taxon>Kordiimonadaceae</taxon>
        <taxon>Kordiimonas</taxon>
    </lineage>
</organism>
<dbReference type="Pfam" id="PF01554">
    <property type="entry name" value="MatE"/>
    <property type="match status" value="2"/>
</dbReference>
<keyword evidence="9" id="KW-0046">Antibiotic resistance</keyword>
<dbReference type="PANTHER" id="PTHR43823">
    <property type="entry name" value="SPORULATION PROTEIN YKVU"/>
    <property type="match status" value="1"/>
</dbReference>
<feature type="transmembrane region" description="Helical" evidence="10">
    <location>
        <begin position="422"/>
        <end position="443"/>
    </location>
</feature>
<evidence type="ECO:0000256" key="5">
    <source>
        <dbReference type="ARBA" id="ARBA00022475"/>
    </source>
</evidence>
<evidence type="ECO:0000256" key="6">
    <source>
        <dbReference type="ARBA" id="ARBA00022692"/>
    </source>
</evidence>
<name>A0ABV8U706_9PROT</name>
<feature type="transmembrane region" description="Helical" evidence="10">
    <location>
        <begin position="169"/>
        <end position="189"/>
    </location>
</feature>
<dbReference type="InterPro" id="IPR048279">
    <property type="entry name" value="MdtK-like"/>
</dbReference>
<evidence type="ECO:0000256" key="4">
    <source>
        <dbReference type="ARBA" id="ARBA00022448"/>
    </source>
</evidence>
<feature type="transmembrane region" description="Helical" evidence="10">
    <location>
        <begin position="366"/>
        <end position="384"/>
    </location>
</feature>
<accession>A0ABV8U706</accession>
<gene>
    <name evidence="11" type="ORF">ACFO5Q_01045</name>
</gene>
<comment type="subcellular location">
    <subcellularLocation>
        <location evidence="1">Cell inner membrane</location>
        <topology evidence="1">Multi-pass membrane protein</topology>
    </subcellularLocation>
</comment>
<dbReference type="RefSeq" id="WP_068151158.1">
    <property type="nucleotide sequence ID" value="NZ_JBHSCR010000001.1"/>
</dbReference>
<evidence type="ECO:0000256" key="10">
    <source>
        <dbReference type="SAM" id="Phobius"/>
    </source>
</evidence>
<protein>
    <recommendedName>
        <fullName evidence="3">Multidrug export protein MepA</fullName>
    </recommendedName>
</protein>
<feature type="transmembrane region" description="Helical" evidence="10">
    <location>
        <begin position="396"/>
        <end position="416"/>
    </location>
</feature>
<keyword evidence="7 10" id="KW-1133">Transmembrane helix</keyword>
<feature type="transmembrane region" description="Helical" evidence="10">
    <location>
        <begin position="280"/>
        <end position="303"/>
    </location>
</feature>
<dbReference type="CDD" id="cd13143">
    <property type="entry name" value="MATE_MepA_like"/>
    <property type="match status" value="1"/>
</dbReference>
<dbReference type="InterPro" id="IPR002528">
    <property type="entry name" value="MATE_fam"/>
</dbReference>
<evidence type="ECO:0000313" key="11">
    <source>
        <dbReference type="EMBL" id="MFC4346429.1"/>
    </source>
</evidence>
<dbReference type="PANTHER" id="PTHR43823:SF3">
    <property type="entry name" value="MULTIDRUG EXPORT PROTEIN MEPA"/>
    <property type="match status" value="1"/>
</dbReference>